<dbReference type="InterPro" id="IPR000608">
    <property type="entry name" value="UBC"/>
</dbReference>
<sequence>MNTTLRRLMREAHELSESSSSPSPHFHAHPVSDSNFFDWHFTLAGPPTPSPYAGGIYHGRIVLPPQYPLRPPSFRFLTPSGRFEVNREICLSISGHHEETWQPAWGIRTALTAIRSFMEGDAKGQVGGIDAKEEVRREWARRSRSWTCEVCAAGRTNEEVLHEWREACRRKGVDVDESGGAGVENLPEGLSVGYRDEMGKREEGAQSGTSASAGAQESGNESSATLSAANETADPTSIPAVMSPDIQNIPAPVGPSDGLRQRLDPSSTTSAATNTPSTSTTSATSTPPTPAPAPTPITTASIPPTPLNQPTHGSTATTSPSSESAWLDRAIFALAIALIITILKKLFADELA</sequence>
<feature type="compositionally biased region" description="Low complexity" evidence="2">
    <location>
        <begin position="265"/>
        <end position="286"/>
    </location>
</feature>
<keyword evidence="1" id="KW-0833">Ubl conjugation pathway</keyword>
<dbReference type="EMBL" id="PDNA01000151">
    <property type="protein sequence ID" value="PGH09685.1"/>
    <property type="molecule type" value="Genomic_DNA"/>
</dbReference>
<name>A0A2B7XL60_POLH7</name>
<dbReference type="CDD" id="cd23799">
    <property type="entry name" value="UBCc_UBE2J"/>
    <property type="match status" value="1"/>
</dbReference>
<protein>
    <recommendedName>
        <fullName evidence="3">UBC core domain-containing protein</fullName>
    </recommendedName>
</protein>
<evidence type="ECO:0000313" key="5">
    <source>
        <dbReference type="Proteomes" id="UP000224634"/>
    </source>
</evidence>
<feature type="domain" description="UBC core" evidence="3">
    <location>
        <begin position="3"/>
        <end position="156"/>
    </location>
</feature>
<dbReference type="AlphaFoldDB" id="A0A2B7XL60"/>
<dbReference type="STRING" id="1447883.A0A2B7XL60"/>
<dbReference type="PROSITE" id="PS50127">
    <property type="entry name" value="UBC_2"/>
    <property type="match status" value="1"/>
</dbReference>
<evidence type="ECO:0000259" key="3">
    <source>
        <dbReference type="PROSITE" id="PS50127"/>
    </source>
</evidence>
<gene>
    <name evidence="4" type="ORF">AJ80_07636</name>
</gene>
<proteinExistence type="predicted"/>
<feature type="compositionally biased region" description="Low complexity" evidence="2">
    <location>
        <begin position="205"/>
        <end position="219"/>
    </location>
</feature>
<evidence type="ECO:0000256" key="1">
    <source>
        <dbReference type="ARBA" id="ARBA00022786"/>
    </source>
</evidence>
<dbReference type="Pfam" id="PF00179">
    <property type="entry name" value="UQ_con"/>
    <property type="match status" value="1"/>
</dbReference>
<dbReference type="Gene3D" id="3.10.110.10">
    <property type="entry name" value="Ubiquitin Conjugating Enzyme"/>
    <property type="match status" value="1"/>
</dbReference>
<dbReference type="SUPFAM" id="SSF54495">
    <property type="entry name" value="UBC-like"/>
    <property type="match status" value="1"/>
</dbReference>
<dbReference type="OrthoDB" id="1158011at2759"/>
<dbReference type="SMART" id="SM00212">
    <property type="entry name" value="UBCc"/>
    <property type="match status" value="1"/>
</dbReference>
<keyword evidence="5" id="KW-1185">Reference proteome</keyword>
<dbReference type="InterPro" id="IPR016135">
    <property type="entry name" value="UBQ-conjugating_enzyme/RWD"/>
</dbReference>
<dbReference type="PANTHER" id="PTHR24067">
    <property type="entry name" value="UBIQUITIN-CONJUGATING ENZYME E2"/>
    <property type="match status" value="1"/>
</dbReference>
<organism evidence="4 5">
    <name type="scientific">Polytolypa hystricis (strain UAMH7299)</name>
    <dbReference type="NCBI Taxonomy" id="1447883"/>
    <lineage>
        <taxon>Eukaryota</taxon>
        <taxon>Fungi</taxon>
        <taxon>Dikarya</taxon>
        <taxon>Ascomycota</taxon>
        <taxon>Pezizomycotina</taxon>
        <taxon>Eurotiomycetes</taxon>
        <taxon>Eurotiomycetidae</taxon>
        <taxon>Onygenales</taxon>
        <taxon>Onygenales incertae sedis</taxon>
        <taxon>Polytolypa</taxon>
    </lineage>
</organism>
<reference evidence="4 5" key="1">
    <citation type="submission" date="2017-10" db="EMBL/GenBank/DDBJ databases">
        <title>Comparative genomics in systemic dimorphic fungi from Ajellomycetaceae.</title>
        <authorList>
            <person name="Munoz J.F."/>
            <person name="Mcewen J.G."/>
            <person name="Clay O.K."/>
            <person name="Cuomo C.A."/>
        </authorList>
    </citation>
    <scope>NUCLEOTIDE SEQUENCE [LARGE SCALE GENOMIC DNA]</scope>
    <source>
        <strain evidence="4 5">UAMH7299</strain>
    </source>
</reference>
<evidence type="ECO:0000256" key="2">
    <source>
        <dbReference type="SAM" id="MobiDB-lite"/>
    </source>
</evidence>
<evidence type="ECO:0000313" key="4">
    <source>
        <dbReference type="EMBL" id="PGH09685.1"/>
    </source>
</evidence>
<feature type="compositionally biased region" description="Polar residues" evidence="2">
    <location>
        <begin position="220"/>
        <end position="235"/>
    </location>
</feature>
<feature type="region of interest" description="Disordered" evidence="2">
    <location>
        <begin position="201"/>
        <end position="322"/>
    </location>
</feature>
<comment type="caution">
    <text evidence="4">The sequence shown here is derived from an EMBL/GenBank/DDBJ whole genome shotgun (WGS) entry which is preliminary data.</text>
</comment>
<dbReference type="FunFam" id="3.10.110.10:FF:000093">
    <property type="entry name" value="Ubiquitin conjugating enzyme (UbcF), putative"/>
    <property type="match status" value="1"/>
</dbReference>
<accession>A0A2B7XL60</accession>
<dbReference type="Proteomes" id="UP000224634">
    <property type="component" value="Unassembled WGS sequence"/>
</dbReference>
<dbReference type="InterPro" id="IPR050113">
    <property type="entry name" value="Ub_conjugating_enzyme"/>
</dbReference>